<feature type="chain" id="PRO_5002208065" description="Extracellular serine-rich protein" evidence="3">
    <location>
        <begin position="21"/>
        <end position="468"/>
    </location>
</feature>
<feature type="signal peptide" evidence="3">
    <location>
        <begin position="1"/>
        <end position="20"/>
    </location>
</feature>
<dbReference type="PANTHER" id="PTHR34883">
    <property type="entry name" value="SERINE-RICH PROTEIN, PUTATIVE-RELATED-RELATED"/>
    <property type="match status" value="1"/>
</dbReference>
<evidence type="ECO:0000256" key="3">
    <source>
        <dbReference type="SAM" id="SignalP"/>
    </source>
</evidence>
<feature type="region of interest" description="Disordered" evidence="1">
    <location>
        <begin position="183"/>
        <end position="211"/>
    </location>
</feature>
<reference evidence="4 5" key="1">
    <citation type="submission" date="2014-04" db="EMBL/GenBank/DDBJ databases">
        <title>Evolutionary Origins and Diversification of the Mycorrhizal Mutualists.</title>
        <authorList>
            <consortium name="DOE Joint Genome Institute"/>
            <consortium name="Mycorrhizal Genomics Consortium"/>
            <person name="Kohler A."/>
            <person name="Kuo A."/>
            <person name="Nagy L.G."/>
            <person name="Floudas D."/>
            <person name="Copeland A."/>
            <person name="Barry K.W."/>
            <person name="Cichocki N."/>
            <person name="Veneault-Fourrey C."/>
            <person name="LaButti K."/>
            <person name="Lindquist E.A."/>
            <person name="Lipzen A."/>
            <person name="Lundell T."/>
            <person name="Morin E."/>
            <person name="Murat C."/>
            <person name="Riley R."/>
            <person name="Ohm R."/>
            <person name="Sun H."/>
            <person name="Tunlid A."/>
            <person name="Henrissat B."/>
            <person name="Grigoriev I.V."/>
            <person name="Hibbett D.S."/>
            <person name="Martin F."/>
        </authorList>
    </citation>
    <scope>NUCLEOTIDE SEQUENCE [LARGE SCALE GENOMIC DNA]</scope>
    <source>
        <strain evidence="4 5">FD-317 M1</strain>
    </source>
</reference>
<feature type="transmembrane region" description="Helical" evidence="2">
    <location>
        <begin position="216"/>
        <end position="240"/>
    </location>
</feature>
<evidence type="ECO:0008006" key="6">
    <source>
        <dbReference type="Google" id="ProtNLM"/>
    </source>
</evidence>
<gene>
    <name evidence="4" type="ORF">GYMLUDRAFT_833834</name>
</gene>
<feature type="region of interest" description="Disordered" evidence="1">
    <location>
        <begin position="421"/>
        <end position="468"/>
    </location>
</feature>
<feature type="compositionally biased region" description="Pro residues" evidence="1">
    <location>
        <begin position="366"/>
        <end position="377"/>
    </location>
</feature>
<keyword evidence="2" id="KW-1133">Transmembrane helix</keyword>
<keyword evidence="3" id="KW-0732">Signal</keyword>
<name>A0A0D0C044_9AGAR</name>
<feature type="compositionally biased region" description="Polar residues" evidence="1">
    <location>
        <begin position="332"/>
        <end position="349"/>
    </location>
</feature>
<keyword evidence="2" id="KW-0812">Transmembrane</keyword>
<dbReference type="InterPro" id="IPR008972">
    <property type="entry name" value="Cupredoxin"/>
</dbReference>
<dbReference type="InterPro" id="IPR052953">
    <property type="entry name" value="Ser-rich/MCO-related"/>
</dbReference>
<protein>
    <recommendedName>
        <fullName evidence="6">Extracellular serine-rich protein</fullName>
    </recommendedName>
</protein>
<dbReference type="AlphaFoldDB" id="A0A0D0C044"/>
<keyword evidence="5" id="KW-1185">Reference proteome</keyword>
<evidence type="ECO:0000256" key="1">
    <source>
        <dbReference type="SAM" id="MobiDB-lite"/>
    </source>
</evidence>
<evidence type="ECO:0000256" key="2">
    <source>
        <dbReference type="SAM" id="Phobius"/>
    </source>
</evidence>
<keyword evidence="2" id="KW-0472">Membrane</keyword>
<dbReference type="Gene3D" id="2.60.40.420">
    <property type="entry name" value="Cupredoxins - blue copper proteins"/>
    <property type="match status" value="1"/>
</dbReference>
<dbReference type="Proteomes" id="UP000053593">
    <property type="component" value="Unassembled WGS sequence"/>
</dbReference>
<evidence type="ECO:0000313" key="4">
    <source>
        <dbReference type="EMBL" id="KIK55639.1"/>
    </source>
</evidence>
<dbReference type="HOGENOM" id="CLU_634674_0_0_1"/>
<dbReference type="EMBL" id="KN834804">
    <property type="protein sequence ID" value="KIK55639.1"/>
    <property type="molecule type" value="Genomic_DNA"/>
</dbReference>
<dbReference type="OrthoDB" id="1921208at2759"/>
<evidence type="ECO:0000313" key="5">
    <source>
        <dbReference type="Proteomes" id="UP000053593"/>
    </source>
</evidence>
<sequence length="468" mass="49803">MHIPTSALFFTLSLVLEVLGQTTHTVTVGDEGSFYDPPSIAAGLNDVVNFIFAGLRQHGVTQSSLENPCSPLPGGFNSGFASLSNSTDPNEAPVWQLTVTNISAPIWYFCAVSHPVSHCGSGMVGAINPPSQDQFNAFVAAAKNSTTTITSALPYAATGVGAFAAETPILSSVGSQFLTATQSQSSTASTSTPTSSSSPSSTSTNNTSKSASDTGAIVGGAVGGAIGLGLLILAGVYLCLRHRRSRQTPPSEIYYQDYQPGIERVMEQRTHERSMSEGSMAKQEQTIRPLAMLQPSSSPPPTQHQHAPMGMRQFEESRLYAQPIDSPRHKTSFTVSNPDDSMNTGYISRSHSRPDFSPPGSERMSPPLPLPSPPPPMMTNASNHPHGKDINTLAKEVAAVLYQQQRSASGMAGSSGGQTMYMDEALQNPDNPFPWNKNMSVSDLEASQDPVSQNLRAYTTPPPHYRAN</sequence>
<dbReference type="CDD" id="cd00920">
    <property type="entry name" value="Cupredoxin"/>
    <property type="match status" value="1"/>
</dbReference>
<accession>A0A0D0C044</accession>
<dbReference type="PANTHER" id="PTHR34883:SF15">
    <property type="entry name" value="EXTRACELLULAR SERINE-RICH PROTEIN"/>
    <property type="match status" value="1"/>
</dbReference>
<feature type="region of interest" description="Disordered" evidence="1">
    <location>
        <begin position="326"/>
        <end position="387"/>
    </location>
</feature>
<organism evidence="4 5">
    <name type="scientific">Collybiopsis luxurians FD-317 M1</name>
    <dbReference type="NCBI Taxonomy" id="944289"/>
    <lineage>
        <taxon>Eukaryota</taxon>
        <taxon>Fungi</taxon>
        <taxon>Dikarya</taxon>
        <taxon>Basidiomycota</taxon>
        <taxon>Agaricomycotina</taxon>
        <taxon>Agaricomycetes</taxon>
        <taxon>Agaricomycetidae</taxon>
        <taxon>Agaricales</taxon>
        <taxon>Marasmiineae</taxon>
        <taxon>Omphalotaceae</taxon>
        <taxon>Collybiopsis</taxon>
        <taxon>Collybiopsis luxurians</taxon>
    </lineage>
</organism>
<proteinExistence type="predicted"/>
<dbReference type="SUPFAM" id="SSF49503">
    <property type="entry name" value="Cupredoxins"/>
    <property type="match status" value="1"/>
</dbReference>